<dbReference type="GO" id="GO:0005524">
    <property type="term" value="F:ATP binding"/>
    <property type="evidence" value="ECO:0007669"/>
    <property type="project" value="UniProtKB-KW"/>
</dbReference>
<reference evidence="16 17" key="1">
    <citation type="submission" date="2019-08" db="EMBL/GenBank/DDBJ databases">
        <title>Bacillus genomes from the desert of Cuatro Cienegas, Coahuila.</title>
        <authorList>
            <person name="Olmedo-Alvarez G."/>
        </authorList>
    </citation>
    <scope>NUCLEOTIDE SEQUENCE [LARGE SCALE GENOMIC DNA]</scope>
    <source>
        <strain evidence="16 17">CH28_1T</strain>
    </source>
</reference>
<keyword evidence="12" id="KW-0812">Transmembrane</keyword>
<keyword evidence="4" id="KW-1003">Cell membrane</keyword>
<dbReference type="Pfam" id="PF00989">
    <property type="entry name" value="PAS"/>
    <property type="match status" value="1"/>
</dbReference>
<keyword evidence="5" id="KW-0597">Phosphoprotein</keyword>
<dbReference type="PROSITE" id="PS50112">
    <property type="entry name" value="PAS"/>
    <property type="match status" value="1"/>
</dbReference>
<dbReference type="SMART" id="SM00091">
    <property type="entry name" value="PAS"/>
    <property type="match status" value="1"/>
</dbReference>
<dbReference type="InterPro" id="IPR050351">
    <property type="entry name" value="BphY/WalK/GraS-like"/>
</dbReference>
<feature type="domain" description="HAMP" evidence="15">
    <location>
        <begin position="205"/>
        <end position="257"/>
    </location>
</feature>
<evidence type="ECO:0000256" key="4">
    <source>
        <dbReference type="ARBA" id="ARBA00022475"/>
    </source>
</evidence>
<dbReference type="InterPro" id="IPR013767">
    <property type="entry name" value="PAS_fold"/>
</dbReference>
<dbReference type="InterPro" id="IPR000014">
    <property type="entry name" value="PAS"/>
</dbReference>
<dbReference type="InterPro" id="IPR003660">
    <property type="entry name" value="HAMP_dom"/>
</dbReference>
<dbReference type="CDD" id="cd00075">
    <property type="entry name" value="HATPase"/>
    <property type="match status" value="1"/>
</dbReference>
<evidence type="ECO:0000256" key="10">
    <source>
        <dbReference type="ARBA" id="ARBA00023012"/>
    </source>
</evidence>
<dbReference type="SMART" id="SM00388">
    <property type="entry name" value="HisKA"/>
    <property type="match status" value="1"/>
</dbReference>
<evidence type="ECO:0000256" key="1">
    <source>
        <dbReference type="ARBA" id="ARBA00000085"/>
    </source>
</evidence>
<sequence>MKKVGFFRSIHLKFVLIYVLLILIAMQIIGVYFVSKLESQLTSNFNESLEERIHLLAYSIEQEIKKQRDDTTPTIEEDIRKVLQDVTMEDIEEIRITNNQSKVLGTSNPYNQSSVGKRTTILLVKRALVVGQMSNKTVIDAETQNRLKLIAAPVKSNNQDIIGAIYLEASMEKVYAQMRQINSIFATGTTIALAVTAVLGVLLAQTITRPMSDMRKQALEMARGNFSRKVNIYGNDEIGQLALSFNNLTKKLQEAQATTEGERRKLSSVLSHMTDGVLATDRKGRIILINEPALGMLNVSRETVLNKPIVEVLGIEETHSFDHLVSEQESLILDFSTEKERYILRASNSIIQKETGFINGLITVLHDITEQEKIDLERREFVANVSHELRTPLTTMRSYLEALADGAWQDDEIAPRFLDVTQTETERMIRLVNDLLQLSKMDSRDYNFYRNGVDFVEFFNKIIDRFEMSKSQKVDFVRSMPDQEIFVSIDTDKITQVLDNIISNAMKYSPQGGTITFTVDIEEAANQILVSISDQGVGIPKSDINKIFERFYRVDKARTRMLGGTGLGLAIAKEMIQAHDGDIWASSVEGKGTTIYFTLPISEEEQEGDWE</sequence>
<dbReference type="SUPFAM" id="SSF55874">
    <property type="entry name" value="ATPase domain of HSP90 chaperone/DNA topoisomerase II/histidine kinase"/>
    <property type="match status" value="1"/>
</dbReference>
<evidence type="ECO:0000256" key="11">
    <source>
        <dbReference type="ARBA" id="ARBA00023136"/>
    </source>
</evidence>
<dbReference type="Gene3D" id="3.30.450.20">
    <property type="entry name" value="PAS domain"/>
    <property type="match status" value="2"/>
</dbReference>
<keyword evidence="12" id="KW-1133">Transmembrane helix</keyword>
<keyword evidence="10" id="KW-0902">Two-component regulatory system</keyword>
<dbReference type="SMART" id="SM00387">
    <property type="entry name" value="HATPase_c"/>
    <property type="match status" value="1"/>
</dbReference>
<dbReference type="InterPro" id="IPR049814">
    <property type="entry name" value="Resp_reg_WalK"/>
</dbReference>
<dbReference type="InterPro" id="IPR036097">
    <property type="entry name" value="HisK_dim/P_sf"/>
</dbReference>
<evidence type="ECO:0000256" key="8">
    <source>
        <dbReference type="ARBA" id="ARBA00022777"/>
    </source>
</evidence>
<feature type="transmembrane region" description="Helical" evidence="12">
    <location>
        <begin position="184"/>
        <end position="207"/>
    </location>
</feature>
<dbReference type="InterPro" id="IPR005467">
    <property type="entry name" value="His_kinase_dom"/>
</dbReference>
<gene>
    <name evidence="16" type="primary">walK</name>
    <name evidence="16" type="ORF">FZC76_04185</name>
</gene>
<dbReference type="GO" id="GO:0005886">
    <property type="term" value="C:plasma membrane"/>
    <property type="evidence" value="ECO:0007669"/>
    <property type="project" value="UniProtKB-SubCell"/>
</dbReference>
<dbReference type="GO" id="GO:0000155">
    <property type="term" value="F:phosphorelay sensor kinase activity"/>
    <property type="evidence" value="ECO:0007669"/>
    <property type="project" value="InterPro"/>
</dbReference>
<evidence type="ECO:0000259" key="15">
    <source>
        <dbReference type="PROSITE" id="PS50885"/>
    </source>
</evidence>
<dbReference type="Pfam" id="PF00512">
    <property type="entry name" value="HisKA"/>
    <property type="match status" value="1"/>
</dbReference>
<evidence type="ECO:0000256" key="12">
    <source>
        <dbReference type="SAM" id="Phobius"/>
    </source>
</evidence>
<dbReference type="NCBIfam" id="TIGR00229">
    <property type="entry name" value="sensory_box"/>
    <property type="match status" value="1"/>
</dbReference>
<dbReference type="CDD" id="cd06225">
    <property type="entry name" value="HAMP"/>
    <property type="match status" value="1"/>
</dbReference>
<dbReference type="EC" id="2.7.13.3" evidence="3"/>
<comment type="subcellular location">
    <subcellularLocation>
        <location evidence="2">Cell membrane</location>
        <topology evidence="2">Multi-pass membrane protein</topology>
    </subcellularLocation>
</comment>
<dbReference type="SMART" id="SM00304">
    <property type="entry name" value="HAMP"/>
    <property type="match status" value="1"/>
</dbReference>
<dbReference type="Gene3D" id="1.10.287.130">
    <property type="match status" value="1"/>
</dbReference>
<keyword evidence="6" id="KW-0808">Transferase</keyword>
<dbReference type="STRING" id="79883.GCA_001636495_00626"/>
<dbReference type="OrthoDB" id="9813151at2"/>
<feature type="domain" description="PAS" evidence="14">
    <location>
        <begin position="262"/>
        <end position="317"/>
    </location>
</feature>
<dbReference type="SUPFAM" id="SSF158472">
    <property type="entry name" value="HAMP domain-like"/>
    <property type="match status" value="1"/>
</dbReference>
<evidence type="ECO:0000256" key="6">
    <source>
        <dbReference type="ARBA" id="ARBA00022679"/>
    </source>
</evidence>
<keyword evidence="9" id="KW-0067">ATP-binding</keyword>
<dbReference type="Gene3D" id="1.10.8.500">
    <property type="entry name" value="HAMP domain in histidine kinase"/>
    <property type="match status" value="1"/>
</dbReference>
<dbReference type="GO" id="GO:0016036">
    <property type="term" value="P:cellular response to phosphate starvation"/>
    <property type="evidence" value="ECO:0007669"/>
    <property type="project" value="TreeGrafter"/>
</dbReference>
<comment type="caution">
    <text evidence="16">The sequence shown here is derived from an EMBL/GenBank/DDBJ whole genome shotgun (WGS) entry which is preliminary data.</text>
</comment>
<dbReference type="Pfam" id="PF00672">
    <property type="entry name" value="HAMP"/>
    <property type="match status" value="1"/>
</dbReference>
<evidence type="ECO:0000256" key="2">
    <source>
        <dbReference type="ARBA" id="ARBA00004651"/>
    </source>
</evidence>
<comment type="catalytic activity">
    <reaction evidence="1">
        <text>ATP + protein L-histidine = ADP + protein N-phospho-L-histidine.</text>
        <dbReference type="EC" id="2.7.13.3"/>
    </reaction>
</comment>
<evidence type="ECO:0000313" key="16">
    <source>
        <dbReference type="EMBL" id="TYS69444.1"/>
    </source>
</evidence>
<dbReference type="EMBL" id="VTEV01000002">
    <property type="protein sequence ID" value="TYS69444.1"/>
    <property type="molecule type" value="Genomic_DNA"/>
</dbReference>
<keyword evidence="8 16" id="KW-0418">Kinase</keyword>
<protein>
    <recommendedName>
        <fullName evidence="3">histidine kinase</fullName>
        <ecNumber evidence="3">2.7.13.3</ecNumber>
    </recommendedName>
</protein>
<evidence type="ECO:0000256" key="5">
    <source>
        <dbReference type="ARBA" id="ARBA00022553"/>
    </source>
</evidence>
<keyword evidence="7" id="KW-0547">Nucleotide-binding</keyword>
<dbReference type="SUPFAM" id="SSF55785">
    <property type="entry name" value="PYP-like sensor domain (PAS domain)"/>
    <property type="match status" value="1"/>
</dbReference>
<evidence type="ECO:0000313" key="17">
    <source>
        <dbReference type="Proteomes" id="UP000322524"/>
    </source>
</evidence>
<organism evidence="16 17">
    <name type="scientific">Sutcliffiella horikoshii</name>
    <dbReference type="NCBI Taxonomy" id="79883"/>
    <lineage>
        <taxon>Bacteria</taxon>
        <taxon>Bacillati</taxon>
        <taxon>Bacillota</taxon>
        <taxon>Bacilli</taxon>
        <taxon>Bacillales</taxon>
        <taxon>Bacillaceae</taxon>
        <taxon>Sutcliffiella</taxon>
    </lineage>
</organism>
<dbReference type="InterPro" id="IPR003594">
    <property type="entry name" value="HATPase_dom"/>
</dbReference>
<name>A0A5D4T5T5_9BACI</name>
<dbReference type="AlphaFoldDB" id="A0A5D4T5T5"/>
<evidence type="ECO:0000259" key="14">
    <source>
        <dbReference type="PROSITE" id="PS50112"/>
    </source>
</evidence>
<keyword evidence="11 12" id="KW-0472">Membrane</keyword>
<dbReference type="PROSITE" id="PS50109">
    <property type="entry name" value="HIS_KIN"/>
    <property type="match status" value="1"/>
</dbReference>
<proteinExistence type="predicted"/>
<dbReference type="Proteomes" id="UP000322524">
    <property type="component" value="Unassembled WGS sequence"/>
</dbReference>
<evidence type="ECO:0000259" key="13">
    <source>
        <dbReference type="PROSITE" id="PS50109"/>
    </source>
</evidence>
<dbReference type="NCBIfam" id="NF033092">
    <property type="entry name" value="HK_WalK"/>
    <property type="match status" value="1"/>
</dbReference>
<dbReference type="InterPro" id="IPR003661">
    <property type="entry name" value="HisK_dim/P_dom"/>
</dbReference>
<dbReference type="Pfam" id="PF23846">
    <property type="entry name" value="Cache_WalK"/>
    <property type="match status" value="1"/>
</dbReference>
<dbReference type="Gene3D" id="3.30.565.10">
    <property type="entry name" value="Histidine kinase-like ATPase, C-terminal domain"/>
    <property type="match status" value="1"/>
</dbReference>
<dbReference type="PANTHER" id="PTHR45453:SF1">
    <property type="entry name" value="PHOSPHATE REGULON SENSOR PROTEIN PHOR"/>
    <property type="match status" value="1"/>
</dbReference>
<dbReference type="CDD" id="cd00130">
    <property type="entry name" value="PAS"/>
    <property type="match status" value="1"/>
</dbReference>
<dbReference type="PRINTS" id="PR00344">
    <property type="entry name" value="BCTRLSENSOR"/>
</dbReference>
<dbReference type="SUPFAM" id="SSF47384">
    <property type="entry name" value="Homodimeric domain of signal transducing histidine kinase"/>
    <property type="match status" value="1"/>
</dbReference>
<feature type="domain" description="Histidine kinase" evidence="13">
    <location>
        <begin position="384"/>
        <end position="603"/>
    </location>
</feature>
<evidence type="ECO:0000256" key="3">
    <source>
        <dbReference type="ARBA" id="ARBA00012438"/>
    </source>
</evidence>
<dbReference type="PROSITE" id="PS50885">
    <property type="entry name" value="HAMP"/>
    <property type="match status" value="1"/>
</dbReference>
<dbReference type="InterPro" id="IPR036890">
    <property type="entry name" value="HATPase_C_sf"/>
</dbReference>
<dbReference type="Pfam" id="PF02518">
    <property type="entry name" value="HATPase_c"/>
    <property type="match status" value="1"/>
</dbReference>
<dbReference type="CDD" id="cd00082">
    <property type="entry name" value="HisKA"/>
    <property type="match status" value="1"/>
</dbReference>
<evidence type="ECO:0000256" key="7">
    <source>
        <dbReference type="ARBA" id="ARBA00022741"/>
    </source>
</evidence>
<dbReference type="RefSeq" id="WP_148987024.1">
    <property type="nucleotide sequence ID" value="NZ_VTEV01000002.1"/>
</dbReference>
<dbReference type="FunFam" id="1.10.287.130:FF:000001">
    <property type="entry name" value="Two-component sensor histidine kinase"/>
    <property type="match status" value="1"/>
</dbReference>
<feature type="transmembrane region" description="Helical" evidence="12">
    <location>
        <begin position="12"/>
        <end position="34"/>
    </location>
</feature>
<dbReference type="InterPro" id="IPR004358">
    <property type="entry name" value="Sig_transdc_His_kin-like_C"/>
</dbReference>
<dbReference type="GO" id="GO:0004721">
    <property type="term" value="F:phosphoprotein phosphatase activity"/>
    <property type="evidence" value="ECO:0007669"/>
    <property type="project" value="TreeGrafter"/>
</dbReference>
<dbReference type="GO" id="GO:0006355">
    <property type="term" value="P:regulation of DNA-templated transcription"/>
    <property type="evidence" value="ECO:0007669"/>
    <property type="project" value="InterPro"/>
</dbReference>
<dbReference type="FunFam" id="3.30.565.10:FF:000006">
    <property type="entry name" value="Sensor histidine kinase WalK"/>
    <property type="match status" value="1"/>
</dbReference>
<dbReference type="InterPro" id="IPR057640">
    <property type="entry name" value="Cache_WalK"/>
</dbReference>
<dbReference type="PANTHER" id="PTHR45453">
    <property type="entry name" value="PHOSPHATE REGULON SENSOR PROTEIN PHOR"/>
    <property type="match status" value="1"/>
</dbReference>
<evidence type="ECO:0000256" key="9">
    <source>
        <dbReference type="ARBA" id="ARBA00022840"/>
    </source>
</evidence>
<dbReference type="InterPro" id="IPR035965">
    <property type="entry name" value="PAS-like_dom_sf"/>
</dbReference>
<accession>A0A5D4T5T5</accession>